<feature type="domain" description="DNA mismatch repair protein S5" evidence="8">
    <location>
        <begin position="212"/>
        <end position="328"/>
    </location>
</feature>
<evidence type="ECO:0000259" key="7">
    <source>
        <dbReference type="SMART" id="SM00853"/>
    </source>
</evidence>
<sequence>MAIQLLPPQLANQIAAGEVVERPASVVKELVENSLDAGATRVDIEIDKGGSKLIRIRDNGAGIPKDELALALSRHATSKVHSLDDLEAIMSFGFRGEALASISSVARLTLTSKTVEQTEAWQAFAEGSQMDVKITPAAHPQGSTIDVVDLFFNTPARRRFLKSDKTEFTHIDEWLKRIAIARCDIHFTLTHNGKLVRQYRPANTDIQHQQRLGQICGRQFAENALTVSCEHDGLSLRGYLQSPFDNVISESSYFYVNGRLVRDRLVNHAVRQAFAEHGVEHQPGYVLMLDLDPHQVDVNVHPAKHEVRFHQSRYVHDFILQALQSALSQMVELVSQQSRANVSNENKSSQQSDYSHSQSKTDDFALADSAQGLSRQEYASSNDSRRPNSVSQFGSMHVPGQASHSFGGYSSDIKPRYDSSVDKHEQLNRAFTQSPNTSVTQAAINSYGQLLQNPEHAKSAPDDTHQTHVLTQDIANLAEMPNVLDGQFWVLVDENELKLMPILAVQQAVLRHEILHKLATGLIGQPLLMPVSVKADPDWQLTLDQNEPFWRQLGIELTIRYGQLIIKKVPPYLRDSQLAAVIPELLQWMNATKPNNEALALWIAQQSTKQFMTAQTIWQKFCLLQDEAKQIILANAQVLPWQAWIKENA</sequence>
<dbReference type="NCBIfam" id="TIGR00585">
    <property type="entry name" value="mutl"/>
    <property type="match status" value="1"/>
</dbReference>
<keyword evidence="9" id="KW-0540">Nuclease</keyword>
<dbReference type="NCBIfam" id="NF000948">
    <property type="entry name" value="PRK00095.1-1"/>
    <property type="match status" value="1"/>
</dbReference>
<dbReference type="Pfam" id="PF13589">
    <property type="entry name" value="HATPase_c_3"/>
    <property type="match status" value="1"/>
</dbReference>
<dbReference type="Pfam" id="PF01119">
    <property type="entry name" value="DNA_mis_repair"/>
    <property type="match status" value="1"/>
</dbReference>
<dbReference type="CDD" id="cd16926">
    <property type="entry name" value="HATPase_MutL-MLH-PMS-like"/>
    <property type="match status" value="1"/>
</dbReference>
<comment type="function">
    <text evidence="5">This protein is involved in the repair of mismatches in DNA. It is required for dam-dependent methyl-directed DNA mismatch repair. May act as a 'molecular matchmaker', a protein that promotes the formation of a stable complex between two or more DNA-binding proteins in an ATP-dependent manner without itself being part of a final effector complex.</text>
</comment>
<dbReference type="PANTHER" id="PTHR10073">
    <property type="entry name" value="DNA MISMATCH REPAIR PROTEIN MLH, PMS, MUTL"/>
    <property type="match status" value="1"/>
</dbReference>
<keyword evidence="9" id="KW-0378">Hydrolase</keyword>
<dbReference type="InterPro" id="IPR014721">
    <property type="entry name" value="Ribsml_uS5_D2-typ_fold_subgr"/>
</dbReference>
<dbReference type="Gene3D" id="3.30.565.10">
    <property type="entry name" value="Histidine kinase-like ATPase, C-terminal domain"/>
    <property type="match status" value="1"/>
</dbReference>
<keyword evidence="3 5" id="KW-0227">DNA damage</keyword>
<dbReference type="CDD" id="cd03482">
    <property type="entry name" value="MutL_Trans_MutL"/>
    <property type="match status" value="1"/>
</dbReference>
<keyword evidence="10" id="KW-1185">Reference proteome</keyword>
<dbReference type="Gene3D" id="3.30.1370.100">
    <property type="entry name" value="MutL, C-terminal domain, regulatory subdomain"/>
    <property type="match status" value="1"/>
</dbReference>
<dbReference type="RefSeq" id="WP_188840237.1">
    <property type="nucleotide sequence ID" value="NZ_BMOT01000002.1"/>
</dbReference>
<evidence type="ECO:0000256" key="2">
    <source>
        <dbReference type="ARBA" id="ARBA00021975"/>
    </source>
</evidence>
<dbReference type="Pfam" id="PF08676">
    <property type="entry name" value="MutL_C"/>
    <property type="match status" value="1"/>
</dbReference>
<gene>
    <name evidence="5 9" type="primary">mutL</name>
    <name evidence="9" type="ORF">L2689_05320</name>
</gene>
<protein>
    <recommendedName>
        <fullName evidence="2 5">DNA mismatch repair protein MutL</fullName>
    </recommendedName>
</protein>
<evidence type="ECO:0000256" key="1">
    <source>
        <dbReference type="ARBA" id="ARBA00006082"/>
    </source>
</evidence>
<feature type="region of interest" description="Disordered" evidence="6">
    <location>
        <begin position="341"/>
        <end position="362"/>
    </location>
</feature>
<name>A0ABT0KZJ8_9GAMM</name>
<evidence type="ECO:0000256" key="6">
    <source>
        <dbReference type="SAM" id="MobiDB-lite"/>
    </source>
</evidence>
<accession>A0ABT0KZJ8</accession>
<evidence type="ECO:0000256" key="5">
    <source>
        <dbReference type="HAMAP-Rule" id="MF_00149"/>
    </source>
</evidence>
<keyword evidence="9" id="KW-0255">Endonuclease</keyword>
<dbReference type="HAMAP" id="MF_00149">
    <property type="entry name" value="DNA_mis_repair"/>
    <property type="match status" value="1"/>
</dbReference>
<dbReference type="InterPro" id="IPR014762">
    <property type="entry name" value="DNA_mismatch_repair_CS"/>
</dbReference>
<dbReference type="InterPro" id="IPR036890">
    <property type="entry name" value="HATPase_C_sf"/>
</dbReference>
<feature type="compositionally biased region" description="Low complexity" evidence="6">
    <location>
        <begin position="348"/>
        <end position="358"/>
    </location>
</feature>
<dbReference type="SMART" id="SM01340">
    <property type="entry name" value="DNA_mis_repair"/>
    <property type="match status" value="1"/>
</dbReference>
<evidence type="ECO:0000259" key="8">
    <source>
        <dbReference type="SMART" id="SM01340"/>
    </source>
</evidence>
<feature type="domain" description="MutL C-terminal dimerisation" evidence="7">
    <location>
        <begin position="480"/>
        <end position="615"/>
    </location>
</feature>
<dbReference type="SUPFAM" id="SSF55874">
    <property type="entry name" value="ATPase domain of HSP90 chaperone/DNA topoisomerase II/histidine kinase"/>
    <property type="match status" value="1"/>
</dbReference>
<dbReference type="InterPro" id="IPR038973">
    <property type="entry name" value="MutL/Mlh/Pms-like"/>
</dbReference>
<dbReference type="SUPFAM" id="SSF54211">
    <property type="entry name" value="Ribosomal protein S5 domain 2-like"/>
    <property type="match status" value="1"/>
</dbReference>
<dbReference type="InterPro" id="IPR020568">
    <property type="entry name" value="Ribosomal_Su5_D2-typ_SF"/>
</dbReference>
<dbReference type="InterPro" id="IPR042121">
    <property type="entry name" value="MutL_C_regsub"/>
</dbReference>
<organism evidence="9 10">
    <name type="scientific">Shewanella aestuarii</name>
    <dbReference type="NCBI Taxonomy" id="1028752"/>
    <lineage>
        <taxon>Bacteria</taxon>
        <taxon>Pseudomonadati</taxon>
        <taxon>Pseudomonadota</taxon>
        <taxon>Gammaproteobacteria</taxon>
        <taxon>Alteromonadales</taxon>
        <taxon>Shewanellaceae</taxon>
        <taxon>Shewanella</taxon>
    </lineage>
</organism>
<proteinExistence type="inferred from homology"/>
<evidence type="ECO:0000313" key="9">
    <source>
        <dbReference type="EMBL" id="MCL1116665.1"/>
    </source>
</evidence>
<dbReference type="PANTHER" id="PTHR10073:SF12">
    <property type="entry name" value="DNA MISMATCH REPAIR PROTEIN MLH1"/>
    <property type="match status" value="1"/>
</dbReference>
<dbReference type="SUPFAM" id="SSF118116">
    <property type="entry name" value="DNA mismatch repair protein MutL"/>
    <property type="match status" value="1"/>
</dbReference>
<dbReference type="InterPro" id="IPR020667">
    <property type="entry name" value="DNA_mismatch_repair_MutL"/>
</dbReference>
<comment type="caution">
    <text evidence="9">The sequence shown here is derived from an EMBL/GenBank/DDBJ whole genome shotgun (WGS) entry which is preliminary data.</text>
</comment>
<dbReference type="InterPro" id="IPR013507">
    <property type="entry name" value="DNA_mismatch_S5_2-like"/>
</dbReference>
<dbReference type="Proteomes" id="UP001203212">
    <property type="component" value="Unassembled WGS sequence"/>
</dbReference>
<dbReference type="InterPro" id="IPR037198">
    <property type="entry name" value="MutL_C_sf"/>
</dbReference>
<dbReference type="PROSITE" id="PS00058">
    <property type="entry name" value="DNA_MISMATCH_REPAIR_1"/>
    <property type="match status" value="1"/>
</dbReference>
<dbReference type="InterPro" id="IPR002099">
    <property type="entry name" value="MutL/Mlh/PMS"/>
</dbReference>
<dbReference type="Gene3D" id="3.30.230.10">
    <property type="match status" value="1"/>
</dbReference>
<reference evidence="9 10" key="1">
    <citation type="submission" date="2022-01" db="EMBL/GenBank/DDBJ databases">
        <title>Whole genome-based taxonomy of the Shewanellaceae.</title>
        <authorList>
            <person name="Martin-Rodriguez A.J."/>
        </authorList>
    </citation>
    <scope>NUCLEOTIDE SEQUENCE [LARGE SCALE GENOMIC DNA]</scope>
    <source>
        <strain evidence="9 10">JCM 17801</strain>
    </source>
</reference>
<feature type="region of interest" description="Disordered" evidence="6">
    <location>
        <begin position="375"/>
        <end position="417"/>
    </location>
</feature>
<keyword evidence="4 5" id="KW-0234">DNA repair</keyword>
<dbReference type="EMBL" id="JAKILK010000002">
    <property type="protein sequence ID" value="MCL1116665.1"/>
    <property type="molecule type" value="Genomic_DNA"/>
</dbReference>
<dbReference type="InterPro" id="IPR014790">
    <property type="entry name" value="MutL_C"/>
</dbReference>
<evidence type="ECO:0000313" key="10">
    <source>
        <dbReference type="Proteomes" id="UP001203212"/>
    </source>
</evidence>
<evidence type="ECO:0000256" key="3">
    <source>
        <dbReference type="ARBA" id="ARBA00022763"/>
    </source>
</evidence>
<comment type="similarity">
    <text evidence="1 5">Belongs to the DNA mismatch repair MutL/HexB family.</text>
</comment>
<dbReference type="SMART" id="SM00853">
    <property type="entry name" value="MutL_C"/>
    <property type="match status" value="1"/>
</dbReference>
<feature type="compositionally biased region" description="Polar residues" evidence="6">
    <location>
        <begin position="375"/>
        <end position="394"/>
    </location>
</feature>
<dbReference type="GO" id="GO:0004519">
    <property type="term" value="F:endonuclease activity"/>
    <property type="evidence" value="ECO:0007669"/>
    <property type="project" value="UniProtKB-KW"/>
</dbReference>
<evidence type="ECO:0000256" key="4">
    <source>
        <dbReference type="ARBA" id="ARBA00023204"/>
    </source>
</evidence>